<dbReference type="OrthoDB" id="795241at2"/>
<gene>
    <name evidence="1" type="ORF">ACU52_06575</name>
</gene>
<dbReference type="EMBL" id="LFQU01000010">
    <property type="protein sequence ID" value="KOO68663.1"/>
    <property type="molecule type" value="Genomic_DNA"/>
</dbReference>
<keyword evidence="2" id="KW-1185">Reference proteome</keyword>
<proteinExistence type="predicted"/>
<dbReference type="Pfam" id="PF15428">
    <property type="entry name" value="Imm26"/>
    <property type="match status" value="1"/>
</dbReference>
<protein>
    <submittedName>
        <fullName evidence="1">Uncharacterized protein</fullName>
    </submittedName>
</protein>
<evidence type="ECO:0000313" key="2">
    <source>
        <dbReference type="Proteomes" id="UP000036951"/>
    </source>
</evidence>
<comment type="caution">
    <text evidence="1">The sequence shown here is derived from an EMBL/GenBank/DDBJ whole genome shotgun (WGS) entry which is preliminary data.</text>
</comment>
<dbReference type="RefSeq" id="WP_053398209.1">
    <property type="nucleotide sequence ID" value="NZ_LFQU01000010.1"/>
</dbReference>
<accession>A0A8E1US08</accession>
<reference evidence="1 2" key="1">
    <citation type="submission" date="2015-06" db="EMBL/GenBank/DDBJ databases">
        <title>Prevotella sp. 109, sp. nov., a novel member of the family Prevotellaceae isolated from human faeces.</title>
        <authorList>
            <person name="Shkoporov A.N."/>
            <person name="Chaplin A.V."/>
            <person name="Kafarskaia L.I."/>
            <person name="Efimov B.A."/>
        </authorList>
    </citation>
    <scope>NUCLEOTIDE SEQUENCE [LARGE SCALE GENOMIC DNA]</scope>
    <source>
        <strain evidence="1 2">109</strain>
    </source>
</reference>
<dbReference type="InterPro" id="IPR029278">
    <property type="entry name" value="Imm26"/>
</dbReference>
<sequence length="162" mass="19423">MAKRIVTKIGYVFCVEIDNKYKCFFQYVANDMTQLNSSVIRVFKKHYPMDYEPDIEEIVKDDIYFCAHTILKLGILDNVWYKVGKSKNLGEPDKIMFRLFSEGDFSKMTKSYNWYVWQINKEHIRIGELTGKYRHYNLGWVFPYHSIICKIKTDKFAIRELD</sequence>
<organism evidence="1 2">
    <name type="scientific">Xylanibacter rarus</name>
    <dbReference type="NCBI Taxonomy" id="1676614"/>
    <lineage>
        <taxon>Bacteria</taxon>
        <taxon>Pseudomonadati</taxon>
        <taxon>Bacteroidota</taxon>
        <taxon>Bacteroidia</taxon>
        <taxon>Bacteroidales</taxon>
        <taxon>Prevotellaceae</taxon>
        <taxon>Xylanibacter</taxon>
    </lineage>
</organism>
<dbReference type="AlphaFoldDB" id="A0A8E1US08"/>
<evidence type="ECO:0000313" key="1">
    <source>
        <dbReference type="EMBL" id="KOO68663.1"/>
    </source>
</evidence>
<dbReference type="Proteomes" id="UP000036951">
    <property type="component" value="Unassembled WGS sequence"/>
</dbReference>
<name>A0A8E1US08_9BACT</name>